<reference evidence="1" key="1">
    <citation type="journal article" date="2021" name="Environ. Microbiol.">
        <title>Gene family expansions and transcriptome signatures uncover fungal adaptations to wood decay.</title>
        <authorList>
            <person name="Hage H."/>
            <person name="Miyauchi S."/>
            <person name="Viragh M."/>
            <person name="Drula E."/>
            <person name="Min B."/>
            <person name="Chaduli D."/>
            <person name="Navarro D."/>
            <person name="Favel A."/>
            <person name="Norest M."/>
            <person name="Lesage-Meessen L."/>
            <person name="Balint B."/>
            <person name="Merenyi Z."/>
            <person name="de Eugenio L."/>
            <person name="Morin E."/>
            <person name="Martinez A.T."/>
            <person name="Baldrian P."/>
            <person name="Stursova M."/>
            <person name="Martinez M.J."/>
            <person name="Novotny C."/>
            <person name="Magnuson J.K."/>
            <person name="Spatafora J.W."/>
            <person name="Maurice S."/>
            <person name="Pangilinan J."/>
            <person name="Andreopoulos W."/>
            <person name="LaButti K."/>
            <person name="Hundley H."/>
            <person name="Na H."/>
            <person name="Kuo A."/>
            <person name="Barry K."/>
            <person name="Lipzen A."/>
            <person name="Henrissat B."/>
            <person name="Riley R."/>
            <person name="Ahrendt S."/>
            <person name="Nagy L.G."/>
            <person name="Grigoriev I.V."/>
            <person name="Martin F."/>
            <person name="Rosso M.N."/>
        </authorList>
    </citation>
    <scope>NUCLEOTIDE SEQUENCE</scope>
    <source>
        <strain evidence="1">CBS 384.51</strain>
    </source>
</reference>
<evidence type="ECO:0000313" key="2">
    <source>
        <dbReference type="Proteomes" id="UP001055072"/>
    </source>
</evidence>
<evidence type="ECO:0000313" key="1">
    <source>
        <dbReference type="EMBL" id="KAI0089016.1"/>
    </source>
</evidence>
<dbReference type="EMBL" id="MU274912">
    <property type="protein sequence ID" value="KAI0089016.1"/>
    <property type="molecule type" value="Genomic_DNA"/>
</dbReference>
<gene>
    <name evidence="1" type="ORF">BDY19DRAFT_1057146</name>
</gene>
<protein>
    <submittedName>
        <fullName evidence="1">Uncharacterized protein</fullName>
    </submittedName>
</protein>
<organism evidence="1 2">
    <name type="scientific">Irpex rosettiformis</name>
    <dbReference type="NCBI Taxonomy" id="378272"/>
    <lineage>
        <taxon>Eukaryota</taxon>
        <taxon>Fungi</taxon>
        <taxon>Dikarya</taxon>
        <taxon>Basidiomycota</taxon>
        <taxon>Agaricomycotina</taxon>
        <taxon>Agaricomycetes</taxon>
        <taxon>Polyporales</taxon>
        <taxon>Irpicaceae</taxon>
        <taxon>Irpex</taxon>
    </lineage>
</organism>
<comment type="caution">
    <text evidence="1">The sequence shown here is derived from an EMBL/GenBank/DDBJ whole genome shotgun (WGS) entry which is preliminary data.</text>
</comment>
<accession>A0ACB8U409</accession>
<proteinExistence type="predicted"/>
<keyword evidence="2" id="KW-1185">Reference proteome</keyword>
<dbReference type="Proteomes" id="UP001055072">
    <property type="component" value="Unassembled WGS sequence"/>
</dbReference>
<sequence length="85" mass="9943">MIIQVLPSSAFYVPYIANIISISVLLNIRPQTENNIKGHLLKYLLRYSFIRRMHPDCSDWQVSCLRMSQSFYRCPRTATVLDPHT</sequence>
<name>A0ACB8U409_9APHY</name>